<keyword evidence="6" id="KW-0328">Glycosyltransferase</keyword>
<dbReference type="RefSeq" id="WP_284343501.1">
    <property type="nucleotide sequence ID" value="NZ_BSNS01000034.1"/>
</dbReference>
<keyword evidence="4" id="KW-0121">Carboxypeptidase</keyword>
<proteinExistence type="inferred from homology"/>
<feature type="domain" description="Penicillin-binding protein transpeptidase" evidence="14">
    <location>
        <begin position="403"/>
        <end position="629"/>
    </location>
</feature>
<protein>
    <recommendedName>
        <fullName evidence="10">peptidoglycan glycosyltransferase</fullName>
        <ecNumber evidence="10">2.4.99.28</ecNumber>
    </recommendedName>
</protein>
<dbReference type="EMBL" id="BSNS01000034">
    <property type="protein sequence ID" value="GLQ58103.1"/>
    <property type="molecule type" value="Genomic_DNA"/>
</dbReference>
<evidence type="ECO:0000256" key="6">
    <source>
        <dbReference type="ARBA" id="ARBA00022676"/>
    </source>
</evidence>
<dbReference type="PANTHER" id="PTHR32282:SF33">
    <property type="entry name" value="PEPTIDOGLYCAN GLYCOSYLTRANSFERASE"/>
    <property type="match status" value="1"/>
</dbReference>
<dbReference type="Pfam" id="PF00905">
    <property type="entry name" value="Transpeptidase"/>
    <property type="match status" value="1"/>
</dbReference>
<dbReference type="Gene3D" id="3.40.710.10">
    <property type="entry name" value="DD-peptidase/beta-lactamase superfamily"/>
    <property type="match status" value="1"/>
</dbReference>
<feature type="compositionally biased region" description="Polar residues" evidence="12">
    <location>
        <begin position="799"/>
        <end position="808"/>
    </location>
</feature>
<dbReference type="NCBIfam" id="TIGR02074">
    <property type="entry name" value="PBP_1a_fam"/>
    <property type="match status" value="1"/>
</dbReference>
<feature type="compositionally biased region" description="Basic residues" evidence="12">
    <location>
        <begin position="60"/>
        <end position="77"/>
    </location>
</feature>
<evidence type="ECO:0000256" key="13">
    <source>
        <dbReference type="SAM" id="Phobius"/>
    </source>
</evidence>
<feature type="domain" description="Glycosyl transferase family 51" evidence="15">
    <location>
        <begin position="145"/>
        <end position="311"/>
    </location>
</feature>
<sequence length="816" mass="87519">MDFRISPDDRVGGQQNQRAAKSAPGRKGERVEPTLGAGVGQFVDDERSGGVPGKPQKPSRPQKRGRAKPAKAAKPRRKRRGAGGFIVGLFYWAFVACLWGGIAAMGIVVYYGMQLPSSDTWAVPDRPPNIRVVAADGRLISNRGKTGGEAIGYSELPWYVPAAFISAEDRRFMHHFGVDPLGLAAVLIESVQARGVTRGASTITQQVAKNLFLSPDQTLGRKVQEAVLAVWLEQNYTKQEILELYMNRVYFGAGATGIEAAAQTYFGVSARNLSLGQAAMLAGILPAPSAYNPKNDQQQAIQRQRLTLNAMVRDGFITREEADAAAVDPDKSIPTRIAGAEYYVADWVESLMNAYLGEVHEDVVVHTTIDWDLQKQAEFIVKEFVAEEGPKRGFTQGALVSMDTTGTIRALVGGVDYTQSQYNRAVTSRRQPGSAFKPFVYVAAMEKGYTPETVAEDARFDYNGWSPRNSTNKYVGLVTLRQGLAYSLNTVAGRLAIDVTPQAVIDVANRLGISAQLPAVPSIALGTAEVSLLELTAAYAPFANGGIGVIPNVITRIETKDGEVLYEASDAGPGRVLAPEVVAEMNDMLKTAVEVGTGRGANLGGWPFAGKTGTSQEAKDALFVGYTAKMVTGVWLGNDDNEGTRLSGGNVPVAIWSEFMTKAHAGMEVADIPGYDSANSTLVAQQIIDPATGQPAIDPMTGQPMVQFVDPMTGQPVPMQVDPATGQMIPQAAQIDPATGQVLQAQAPTGQQIDPVTGYPIQQTQPGVPQVDPMTGQQIDPNQQFTPLQWEPNAPQPTPQQSEGSQRTLMDLIFGN</sequence>
<keyword evidence="5" id="KW-0645">Protease</keyword>
<keyword evidence="17" id="KW-1185">Reference proteome</keyword>
<evidence type="ECO:0000256" key="5">
    <source>
        <dbReference type="ARBA" id="ARBA00022670"/>
    </source>
</evidence>
<evidence type="ECO:0000256" key="7">
    <source>
        <dbReference type="ARBA" id="ARBA00022679"/>
    </source>
</evidence>
<feature type="compositionally biased region" description="Basic and acidic residues" evidence="12">
    <location>
        <begin position="1"/>
        <end position="11"/>
    </location>
</feature>
<comment type="caution">
    <text evidence="16">The sequence shown here is derived from an EMBL/GenBank/DDBJ whole genome shotgun (WGS) entry which is preliminary data.</text>
</comment>
<keyword evidence="13" id="KW-0472">Membrane</keyword>
<dbReference type="EC" id="2.4.99.28" evidence="10"/>
<evidence type="ECO:0000256" key="3">
    <source>
        <dbReference type="ARBA" id="ARBA00007739"/>
    </source>
</evidence>
<keyword evidence="7" id="KW-0808">Transferase</keyword>
<feature type="region of interest" description="Disordered" evidence="12">
    <location>
        <begin position="762"/>
        <end position="816"/>
    </location>
</feature>
<evidence type="ECO:0000256" key="10">
    <source>
        <dbReference type="ARBA" id="ARBA00044770"/>
    </source>
</evidence>
<evidence type="ECO:0000256" key="9">
    <source>
        <dbReference type="ARBA" id="ARBA00023268"/>
    </source>
</evidence>
<evidence type="ECO:0000256" key="11">
    <source>
        <dbReference type="ARBA" id="ARBA00049902"/>
    </source>
</evidence>
<feature type="compositionally biased region" description="Polar residues" evidence="12">
    <location>
        <begin position="775"/>
        <end position="787"/>
    </location>
</feature>
<comment type="similarity">
    <text evidence="3">In the N-terminal section; belongs to the glycosyltransferase 51 family.</text>
</comment>
<evidence type="ECO:0000256" key="12">
    <source>
        <dbReference type="SAM" id="MobiDB-lite"/>
    </source>
</evidence>
<organism evidence="16 17">
    <name type="scientific">Devosia nitrariae</name>
    <dbReference type="NCBI Taxonomy" id="2071872"/>
    <lineage>
        <taxon>Bacteria</taxon>
        <taxon>Pseudomonadati</taxon>
        <taxon>Pseudomonadota</taxon>
        <taxon>Alphaproteobacteria</taxon>
        <taxon>Hyphomicrobiales</taxon>
        <taxon>Devosiaceae</taxon>
        <taxon>Devosia</taxon>
    </lineage>
</organism>
<keyword evidence="13" id="KW-0812">Transmembrane</keyword>
<comment type="pathway">
    <text evidence="1">Cell wall biogenesis; peptidoglycan biosynthesis.</text>
</comment>
<dbReference type="SUPFAM" id="SSF56601">
    <property type="entry name" value="beta-lactamase/transpeptidase-like"/>
    <property type="match status" value="1"/>
</dbReference>
<keyword evidence="8" id="KW-0378">Hydrolase</keyword>
<name>A0ABQ5WEH2_9HYPH</name>
<dbReference type="Proteomes" id="UP001156691">
    <property type="component" value="Unassembled WGS sequence"/>
</dbReference>
<dbReference type="InterPro" id="IPR023346">
    <property type="entry name" value="Lysozyme-like_dom_sf"/>
</dbReference>
<feature type="region of interest" description="Disordered" evidence="12">
    <location>
        <begin position="1"/>
        <end position="77"/>
    </location>
</feature>
<accession>A0ABQ5WEH2</accession>
<dbReference type="Gene3D" id="1.10.3810.10">
    <property type="entry name" value="Biosynthetic peptidoglycan transglycosylase-like"/>
    <property type="match status" value="1"/>
</dbReference>
<evidence type="ECO:0000259" key="14">
    <source>
        <dbReference type="Pfam" id="PF00905"/>
    </source>
</evidence>
<dbReference type="SUPFAM" id="SSF53955">
    <property type="entry name" value="Lysozyme-like"/>
    <property type="match status" value="1"/>
</dbReference>
<dbReference type="Pfam" id="PF00912">
    <property type="entry name" value="Transgly"/>
    <property type="match status" value="1"/>
</dbReference>
<evidence type="ECO:0000313" key="16">
    <source>
        <dbReference type="EMBL" id="GLQ58103.1"/>
    </source>
</evidence>
<evidence type="ECO:0000313" key="17">
    <source>
        <dbReference type="Proteomes" id="UP001156691"/>
    </source>
</evidence>
<dbReference type="InterPro" id="IPR050396">
    <property type="entry name" value="Glycosyltr_51/Transpeptidase"/>
</dbReference>
<dbReference type="InterPro" id="IPR012338">
    <property type="entry name" value="Beta-lactam/transpept-like"/>
</dbReference>
<dbReference type="InterPro" id="IPR001264">
    <property type="entry name" value="Glyco_trans_51"/>
</dbReference>
<comment type="similarity">
    <text evidence="2">In the C-terminal section; belongs to the transpeptidase family.</text>
</comment>
<evidence type="ECO:0000259" key="15">
    <source>
        <dbReference type="Pfam" id="PF00912"/>
    </source>
</evidence>
<dbReference type="InterPro" id="IPR036950">
    <property type="entry name" value="PBP_transglycosylase"/>
</dbReference>
<reference evidence="17" key="1">
    <citation type="journal article" date="2019" name="Int. J. Syst. Evol. Microbiol.">
        <title>The Global Catalogue of Microorganisms (GCM) 10K type strain sequencing project: providing services to taxonomists for standard genome sequencing and annotation.</title>
        <authorList>
            <consortium name="The Broad Institute Genomics Platform"/>
            <consortium name="The Broad Institute Genome Sequencing Center for Infectious Disease"/>
            <person name="Wu L."/>
            <person name="Ma J."/>
        </authorList>
    </citation>
    <scope>NUCLEOTIDE SEQUENCE [LARGE SCALE GENOMIC DNA]</scope>
    <source>
        <strain evidence="17">NBRC 112416</strain>
    </source>
</reference>
<evidence type="ECO:0000256" key="8">
    <source>
        <dbReference type="ARBA" id="ARBA00022801"/>
    </source>
</evidence>
<gene>
    <name evidence="16" type="primary">pbpC_2</name>
    <name evidence="16" type="ORF">GCM10010862_53620</name>
</gene>
<evidence type="ECO:0000256" key="4">
    <source>
        <dbReference type="ARBA" id="ARBA00022645"/>
    </source>
</evidence>
<keyword evidence="13" id="KW-1133">Transmembrane helix</keyword>
<keyword evidence="9" id="KW-0511">Multifunctional enzyme</keyword>
<comment type="catalytic activity">
    <reaction evidence="11">
        <text>[GlcNAc-(1-&gt;4)-Mur2Ac(oyl-L-Ala-gamma-D-Glu-L-Lys-D-Ala-D-Ala)](n)-di-trans,octa-cis-undecaprenyl diphosphate + beta-D-GlcNAc-(1-&gt;4)-Mur2Ac(oyl-L-Ala-gamma-D-Glu-L-Lys-D-Ala-D-Ala)-di-trans,octa-cis-undecaprenyl diphosphate = [GlcNAc-(1-&gt;4)-Mur2Ac(oyl-L-Ala-gamma-D-Glu-L-Lys-D-Ala-D-Ala)](n+1)-di-trans,octa-cis-undecaprenyl diphosphate + di-trans,octa-cis-undecaprenyl diphosphate + H(+)</text>
        <dbReference type="Rhea" id="RHEA:23708"/>
        <dbReference type="Rhea" id="RHEA-COMP:9602"/>
        <dbReference type="Rhea" id="RHEA-COMP:9603"/>
        <dbReference type="ChEBI" id="CHEBI:15378"/>
        <dbReference type="ChEBI" id="CHEBI:58405"/>
        <dbReference type="ChEBI" id="CHEBI:60033"/>
        <dbReference type="ChEBI" id="CHEBI:78435"/>
        <dbReference type="EC" id="2.4.99.28"/>
    </reaction>
</comment>
<evidence type="ECO:0000256" key="2">
    <source>
        <dbReference type="ARBA" id="ARBA00007090"/>
    </source>
</evidence>
<dbReference type="PANTHER" id="PTHR32282">
    <property type="entry name" value="BINDING PROTEIN TRANSPEPTIDASE, PUTATIVE-RELATED"/>
    <property type="match status" value="1"/>
</dbReference>
<dbReference type="InterPro" id="IPR001460">
    <property type="entry name" value="PCN-bd_Tpept"/>
</dbReference>
<feature type="transmembrane region" description="Helical" evidence="13">
    <location>
        <begin position="84"/>
        <end position="111"/>
    </location>
</feature>
<evidence type="ECO:0000256" key="1">
    <source>
        <dbReference type="ARBA" id="ARBA00004752"/>
    </source>
</evidence>